<dbReference type="OMA" id="CPQANTI"/>
<dbReference type="InterPro" id="IPR010255">
    <property type="entry name" value="Haem_peroxidase_sf"/>
</dbReference>
<evidence type="ECO:0000256" key="5">
    <source>
        <dbReference type="ARBA" id="ARBA00022559"/>
    </source>
</evidence>
<reference evidence="24" key="1">
    <citation type="journal article" date="2016" name="Nature">
        <title>The genome of the seagrass Zostera marina reveals angiosperm adaptation to the sea.</title>
        <authorList>
            <person name="Olsen J.L."/>
            <person name="Rouze P."/>
            <person name="Verhelst B."/>
            <person name="Lin Y.-C."/>
            <person name="Bayer T."/>
            <person name="Collen J."/>
            <person name="Dattolo E."/>
            <person name="De Paoli E."/>
            <person name="Dittami S."/>
            <person name="Maumus F."/>
            <person name="Michel G."/>
            <person name="Kersting A."/>
            <person name="Lauritano C."/>
            <person name="Lohaus R."/>
            <person name="Toepel M."/>
            <person name="Tonon T."/>
            <person name="Vanneste K."/>
            <person name="Amirebrahimi M."/>
            <person name="Brakel J."/>
            <person name="Bostroem C."/>
            <person name="Chovatia M."/>
            <person name="Grimwood J."/>
            <person name="Jenkins J.W."/>
            <person name="Jueterbock A."/>
            <person name="Mraz A."/>
            <person name="Stam W.T."/>
            <person name="Tice H."/>
            <person name="Bornberg-Bauer E."/>
            <person name="Green P.J."/>
            <person name="Pearson G.A."/>
            <person name="Procaccini G."/>
            <person name="Duarte C.M."/>
            <person name="Schmutz J."/>
            <person name="Reusch T.B.H."/>
            <person name="Van de Peer Y."/>
        </authorList>
    </citation>
    <scope>NUCLEOTIDE SEQUENCE [LARGE SCALE GENOMIC DNA]</scope>
    <source>
        <strain evidence="24">cv. Finnish</strain>
    </source>
</reference>
<feature type="disulfide bond" evidence="19">
    <location>
        <begin position="39"/>
        <end position="116"/>
    </location>
</feature>
<feature type="binding site" evidence="17">
    <location>
        <position position="224"/>
    </location>
    <ligand>
        <name>Ca(2+)</name>
        <dbReference type="ChEBI" id="CHEBI:29108"/>
        <label>2</label>
    </ligand>
</feature>
<comment type="cofactor">
    <cofactor evidence="17 20">
        <name>heme b</name>
        <dbReference type="ChEBI" id="CHEBI:60344"/>
    </cofactor>
    <text evidence="17 20">Binds 1 heme b (iron(II)-protoporphyrin IX) group per subunit.</text>
</comment>
<dbReference type="PROSITE" id="PS50873">
    <property type="entry name" value="PEROXIDASE_4"/>
    <property type="match status" value="1"/>
</dbReference>
<feature type="binding site" evidence="17">
    <location>
        <position position="89"/>
    </location>
    <ligand>
        <name>Ca(2+)</name>
        <dbReference type="ChEBI" id="CHEBI:29108"/>
        <label>1</label>
    </ligand>
</feature>
<evidence type="ECO:0000256" key="20">
    <source>
        <dbReference type="RuleBase" id="RU362060"/>
    </source>
</evidence>
<comment type="catalytic activity">
    <reaction evidence="1 20">
        <text>2 a phenolic donor + H2O2 = 2 a phenolic radical donor + 2 H2O</text>
        <dbReference type="Rhea" id="RHEA:56136"/>
        <dbReference type="ChEBI" id="CHEBI:15377"/>
        <dbReference type="ChEBI" id="CHEBI:16240"/>
        <dbReference type="ChEBI" id="CHEBI:139520"/>
        <dbReference type="ChEBI" id="CHEBI:139521"/>
        <dbReference type="EC" id="1.11.1.7"/>
    </reaction>
</comment>
<comment type="similarity">
    <text evidence="20">Belongs to the peroxidase family. Classical plant (class III) peroxidase subfamily.</text>
</comment>
<dbReference type="EC" id="1.11.1.7" evidence="20"/>
<dbReference type="Proteomes" id="UP000036987">
    <property type="component" value="Unassembled WGS sequence"/>
</dbReference>
<protein>
    <recommendedName>
        <fullName evidence="20">Peroxidase</fullName>
        <ecNumber evidence="20">1.11.1.7</ecNumber>
    </recommendedName>
</protein>
<evidence type="ECO:0000256" key="18">
    <source>
        <dbReference type="PIRSR" id="PIRSR600823-4"/>
    </source>
</evidence>
<dbReference type="SUPFAM" id="SSF48113">
    <property type="entry name" value="Heme-dependent peroxidases"/>
    <property type="match status" value="1"/>
</dbReference>
<keyword evidence="14 20" id="KW-0376">Hydrogen peroxide</keyword>
<evidence type="ECO:0000256" key="15">
    <source>
        <dbReference type="PIRSR" id="PIRSR600823-1"/>
    </source>
</evidence>
<evidence type="ECO:0000256" key="19">
    <source>
        <dbReference type="PIRSR" id="PIRSR600823-5"/>
    </source>
</evidence>
<evidence type="ECO:0000256" key="6">
    <source>
        <dbReference type="ARBA" id="ARBA00022617"/>
    </source>
</evidence>
<evidence type="ECO:0000256" key="8">
    <source>
        <dbReference type="ARBA" id="ARBA00022729"/>
    </source>
</evidence>
<dbReference type="EMBL" id="LFYR01001802">
    <property type="protein sequence ID" value="KMZ59363.1"/>
    <property type="molecule type" value="Genomic_DNA"/>
</dbReference>
<comment type="function">
    <text evidence="2">Removal of H(2)O(2), oxidation of toxic reductants, biosynthesis and degradation of lignin, suberization, auxin catabolism, response to environmental stresses such as wounding, pathogen attack and oxidative stress. These functions might be dependent on each isozyme/isoform in each plant tissue.</text>
</comment>
<evidence type="ECO:0000256" key="14">
    <source>
        <dbReference type="ARBA" id="ARBA00023324"/>
    </source>
</evidence>
<feature type="disulfide bond" evidence="19">
    <location>
        <begin position="122"/>
        <end position="292"/>
    </location>
</feature>
<dbReference type="FunFam" id="1.10.520.10:FF:000009">
    <property type="entry name" value="Peroxidase"/>
    <property type="match status" value="1"/>
</dbReference>
<feature type="binding site" evidence="17">
    <location>
        <position position="74"/>
    </location>
    <ligand>
        <name>Ca(2+)</name>
        <dbReference type="ChEBI" id="CHEBI:29108"/>
        <label>1</label>
    </ligand>
</feature>
<comment type="similarity">
    <text evidence="3">Belongs to the peroxidase family. Ascorbate peroxidase subfamily.</text>
</comment>
<keyword evidence="7 17" id="KW-0479">Metal-binding</keyword>
<dbReference type="PANTHER" id="PTHR31388:SF264">
    <property type="entry name" value="PEROXIDASE 59"/>
    <property type="match status" value="1"/>
</dbReference>
<evidence type="ECO:0000256" key="11">
    <source>
        <dbReference type="ARBA" id="ARBA00023004"/>
    </source>
</evidence>
<evidence type="ECO:0000256" key="7">
    <source>
        <dbReference type="ARBA" id="ARBA00022723"/>
    </source>
</evidence>
<feature type="binding site" evidence="17">
    <location>
        <position position="219"/>
    </location>
    <ligand>
        <name>Ca(2+)</name>
        <dbReference type="ChEBI" id="CHEBI:29108"/>
        <label>2</label>
    </ligand>
</feature>
<keyword evidence="13" id="KW-0325">Glycoprotein</keyword>
<name>A0A0K9NRY7_ZOSMR</name>
<gene>
    <name evidence="23" type="ORF">ZOSMA_69G00610</name>
</gene>
<dbReference type="Gene3D" id="1.10.520.10">
    <property type="match status" value="1"/>
</dbReference>
<dbReference type="Pfam" id="PF00141">
    <property type="entry name" value="peroxidase"/>
    <property type="match status" value="1"/>
</dbReference>
<proteinExistence type="inferred from homology"/>
<comment type="caution">
    <text evidence="23">The sequence shown here is derived from an EMBL/GenBank/DDBJ whole genome shotgun (WGS) entry which is preliminary data.</text>
</comment>
<evidence type="ECO:0000256" key="16">
    <source>
        <dbReference type="PIRSR" id="PIRSR600823-2"/>
    </source>
</evidence>
<feature type="signal peptide" evidence="20">
    <location>
        <begin position="1"/>
        <end position="28"/>
    </location>
</feature>
<feature type="binding site" evidence="16">
    <location>
        <position position="164"/>
    </location>
    <ligand>
        <name>substrate</name>
    </ligand>
</feature>
<feature type="binding site" evidence="17">
    <location>
        <position position="195"/>
    </location>
    <ligand>
        <name>Ca(2+)</name>
        <dbReference type="ChEBI" id="CHEBI:29108"/>
        <label>2</label>
    </ligand>
</feature>
<dbReference type="Gene3D" id="1.10.420.10">
    <property type="entry name" value="Peroxidase, domain 2"/>
    <property type="match status" value="1"/>
</dbReference>
<feature type="disulfide bond" evidence="19">
    <location>
        <begin position="72"/>
        <end position="77"/>
    </location>
</feature>
<keyword evidence="6 20" id="KW-0349">Heme</keyword>
<dbReference type="GO" id="GO:0006979">
    <property type="term" value="P:response to oxidative stress"/>
    <property type="evidence" value="ECO:0007669"/>
    <property type="project" value="UniProtKB-UniRule"/>
</dbReference>
<dbReference type="GO" id="GO:0140825">
    <property type="term" value="F:lactoperoxidase activity"/>
    <property type="evidence" value="ECO:0007669"/>
    <property type="project" value="UniProtKB-EC"/>
</dbReference>
<dbReference type="PRINTS" id="PR00458">
    <property type="entry name" value="PEROXIDASE"/>
</dbReference>
<dbReference type="STRING" id="29655.A0A0K9NRY7"/>
<dbReference type="AlphaFoldDB" id="A0A0K9NRY7"/>
<evidence type="ECO:0000256" key="10">
    <source>
        <dbReference type="ARBA" id="ARBA00023002"/>
    </source>
</evidence>
<keyword evidence="9 17" id="KW-0106">Calcium</keyword>
<feature type="compositionally biased region" description="Polar residues" evidence="21">
    <location>
        <begin position="291"/>
        <end position="305"/>
    </location>
</feature>
<dbReference type="GO" id="GO:0004601">
    <property type="term" value="F:peroxidase activity"/>
    <property type="evidence" value="ECO:0000318"/>
    <property type="project" value="GO_Central"/>
</dbReference>
<feature type="binding site" evidence="17">
    <location>
        <position position="78"/>
    </location>
    <ligand>
        <name>Ca(2+)</name>
        <dbReference type="ChEBI" id="CHEBI:29108"/>
        <label>1</label>
    </ligand>
</feature>
<keyword evidence="8 20" id="KW-0732">Signal</keyword>
<keyword evidence="5 20" id="KW-0575">Peroxidase</keyword>
<organism evidence="23 24">
    <name type="scientific">Zostera marina</name>
    <name type="common">Eelgrass</name>
    <dbReference type="NCBI Taxonomy" id="29655"/>
    <lineage>
        <taxon>Eukaryota</taxon>
        <taxon>Viridiplantae</taxon>
        <taxon>Streptophyta</taxon>
        <taxon>Embryophyta</taxon>
        <taxon>Tracheophyta</taxon>
        <taxon>Spermatophyta</taxon>
        <taxon>Magnoliopsida</taxon>
        <taxon>Liliopsida</taxon>
        <taxon>Zosteraceae</taxon>
        <taxon>Zostera</taxon>
    </lineage>
</organism>
<evidence type="ECO:0000256" key="9">
    <source>
        <dbReference type="ARBA" id="ARBA00022837"/>
    </source>
</evidence>
<feature type="binding site" description="axial binding residue" evidence="17">
    <location>
        <position position="194"/>
    </location>
    <ligand>
        <name>heme b</name>
        <dbReference type="ChEBI" id="CHEBI:60344"/>
    </ligand>
    <ligandPart>
        <name>Fe</name>
        <dbReference type="ChEBI" id="CHEBI:18248"/>
    </ligandPart>
</feature>
<evidence type="ECO:0000256" key="2">
    <source>
        <dbReference type="ARBA" id="ARBA00002322"/>
    </source>
</evidence>
<feature type="domain" description="Plant heme peroxidase family profile" evidence="22">
    <location>
        <begin position="29"/>
        <end position="296"/>
    </location>
</feature>
<dbReference type="InterPro" id="IPR000823">
    <property type="entry name" value="Peroxidase_pln"/>
</dbReference>
<feature type="binding site" evidence="17">
    <location>
        <position position="80"/>
    </location>
    <ligand>
        <name>Ca(2+)</name>
        <dbReference type="ChEBI" id="CHEBI:29108"/>
        <label>1</label>
    </ligand>
</feature>
<comment type="subcellular location">
    <subcellularLocation>
        <location evidence="20">Secreted</location>
    </subcellularLocation>
</comment>
<dbReference type="PRINTS" id="PR00461">
    <property type="entry name" value="PLPEROXIDASE"/>
</dbReference>
<keyword evidence="12 19" id="KW-1015">Disulfide bond</keyword>
<evidence type="ECO:0000256" key="21">
    <source>
        <dbReference type="SAM" id="MobiDB-lite"/>
    </source>
</evidence>
<dbReference type="GO" id="GO:0009505">
    <property type="term" value="C:plant-type cell wall"/>
    <property type="evidence" value="ECO:0000318"/>
    <property type="project" value="GO_Central"/>
</dbReference>
<evidence type="ECO:0000256" key="4">
    <source>
        <dbReference type="ARBA" id="ARBA00022525"/>
    </source>
</evidence>
<dbReference type="GO" id="GO:0042744">
    <property type="term" value="P:hydrogen peroxide catabolic process"/>
    <property type="evidence" value="ECO:0007669"/>
    <property type="project" value="UniProtKB-KW"/>
</dbReference>
<dbReference type="OrthoDB" id="2113341at2759"/>
<comment type="cofactor">
    <cofactor evidence="17 20">
        <name>Ca(2+)</name>
        <dbReference type="ChEBI" id="CHEBI:29108"/>
    </cofactor>
    <text evidence="17 20">Binds 2 calcium ions per subunit.</text>
</comment>
<dbReference type="GO" id="GO:0005576">
    <property type="term" value="C:extracellular region"/>
    <property type="evidence" value="ECO:0007669"/>
    <property type="project" value="UniProtKB-SubCell"/>
</dbReference>
<dbReference type="GO" id="GO:0020037">
    <property type="term" value="F:heme binding"/>
    <property type="evidence" value="ECO:0007669"/>
    <property type="project" value="UniProtKB-UniRule"/>
</dbReference>
<feature type="binding site" evidence="17">
    <location>
        <position position="76"/>
    </location>
    <ligand>
        <name>Ca(2+)</name>
        <dbReference type="ChEBI" id="CHEBI:29108"/>
        <label>1</label>
    </ligand>
</feature>
<feature type="binding site" evidence="17">
    <location>
        <position position="71"/>
    </location>
    <ligand>
        <name>Ca(2+)</name>
        <dbReference type="ChEBI" id="CHEBI:29108"/>
        <label>1</label>
    </ligand>
</feature>
<sequence length="305" mass="33698">MASCSSFNFLLEFWLCIIIIGLSDNGHAQLDATFYDDSCPELVSIVNAGMKQAIGRESRLAASILRNYFHDCFVSGCDASILLDGKDSEKFAFPNLNTARGFEVIDDIKKDVEEACPKTVSCADILSIATREGVREMQGPSWELKFGRKDSLEPKQEMANNGLPGPSSTLGNLKEGFGEKGFTPTDVTALSGAHTIEKNKKECPFEGGDFNVAQLDQTTPLVFDNQYYKNLMERRVLLDSDQVLFSNDTQDDLVTTYSKDQDAFFKDFAQAMVKLSNLSPLTGDQGEIRTNCRSSNSEPEQPLTD</sequence>
<keyword evidence="4 20" id="KW-0964">Secreted</keyword>
<keyword evidence="24" id="KW-1185">Reference proteome</keyword>
<dbReference type="InterPro" id="IPR019793">
    <property type="entry name" value="Peroxidases_heam-ligand_BS"/>
</dbReference>
<dbReference type="InterPro" id="IPR002016">
    <property type="entry name" value="Haem_peroxidase"/>
</dbReference>
<accession>A0A0K9NRY7</accession>
<feature type="active site" description="Proton acceptor" evidence="15">
    <location>
        <position position="70"/>
    </location>
</feature>
<evidence type="ECO:0000313" key="23">
    <source>
        <dbReference type="EMBL" id="KMZ59363.1"/>
    </source>
</evidence>
<dbReference type="PROSITE" id="PS00435">
    <property type="entry name" value="PEROXIDASE_1"/>
    <property type="match status" value="1"/>
</dbReference>
<evidence type="ECO:0000256" key="3">
    <source>
        <dbReference type="ARBA" id="ARBA00006873"/>
    </source>
</evidence>
<dbReference type="GO" id="GO:0046872">
    <property type="term" value="F:metal ion binding"/>
    <property type="evidence" value="ECO:0007669"/>
    <property type="project" value="UniProtKB-UniRule"/>
</dbReference>
<evidence type="ECO:0000256" key="17">
    <source>
        <dbReference type="PIRSR" id="PIRSR600823-3"/>
    </source>
</evidence>
<feature type="chain" id="PRO_5005393792" description="Peroxidase" evidence="20">
    <location>
        <begin position="29"/>
        <end position="305"/>
    </location>
</feature>
<keyword evidence="10 20" id="KW-0560">Oxidoreductase</keyword>
<dbReference type="InterPro" id="IPR033905">
    <property type="entry name" value="Secretory_peroxidase"/>
</dbReference>
<feature type="region of interest" description="Disordered" evidence="21">
    <location>
        <begin position="284"/>
        <end position="305"/>
    </location>
</feature>
<evidence type="ECO:0000256" key="12">
    <source>
        <dbReference type="ARBA" id="ARBA00023157"/>
    </source>
</evidence>
<dbReference type="CDD" id="cd00693">
    <property type="entry name" value="secretory_peroxidase"/>
    <property type="match status" value="1"/>
</dbReference>
<evidence type="ECO:0000256" key="13">
    <source>
        <dbReference type="ARBA" id="ARBA00023180"/>
    </source>
</evidence>
<evidence type="ECO:0000256" key="1">
    <source>
        <dbReference type="ARBA" id="ARBA00000189"/>
    </source>
</evidence>
<keyword evidence="11 17" id="KW-0408">Iron</keyword>
<feature type="site" description="Transition state stabilizer" evidence="18">
    <location>
        <position position="66"/>
    </location>
</feature>
<evidence type="ECO:0000313" key="24">
    <source>
        <dbReference type="Proteomes" id="UP000036987"/>
    </source>
</evidence>
<evidence type="ECO:0000259" key="22">
    <source>
        <dbReference type="PROSITE" id="PS50873"/>
    </source>
</evidence>
<feature type="binding site" evidence="17">
    <location>
        <position position="216"/>
    </location>
    <ligand>
        <name>Ca(2+)</name>
        <dbReference type="ChEBI" id="CHEBI:29108"/>
        <label>2</label>
    </ligand>
</feature>
<dbReference type="PANTHER" id="PTHR31388">
    <property type="entry name" value="PEROXIDASE 72-RELATED"/>
    <property type="match status" value="1"/>
</dbReference>